<reference evidence="2 3" key="1">
    <citation type="submission" date="2020-06" db="EMBL/GenBank/DDBJ databases">
        <title>The yeast mating-type switching endonuclease HO is a domesticated member of an unorthodox homing genetic element family.</title>
        <authorList>
            <person name="Coughlan A.Y."/>
            <person name="Lombardi L."/>
            <person name="Braun-Galleani S."/>
            <person name="Martos A.R."/>
            <person name="Galeote V."/>
            <person name="Bigey F."/>
            <person name="Dequin S."/>
            <person name="Byrne K.P."/>
            <person name="Wolfe K.H."/>
        </authorList>
    </citation>
    <scope>NUCLEOTIDE SEQUENCE [LARGE SCALE GENOMIC DNA]</scope>
    <source>
        <strain evidence="2 3">CBS764</strain>
    </source>
</reference>
<dbReference type="EMBL" id="CP059246">
    <property type="protein sequence ID" value="QLL30223.1"/>
    <property type="molecule type" value="Genomic_DNA"/>
</dbReference>
<evidence type="ECO:0000259" key="1">
    <source>
        <dbReference type="Pfam" id="PF01467"/>
    </source>
</evidence>
<dbReference type="FunFam" id="3.40.50.620:FF:000238">
    <property type="entry name" value="Phosphopantetheine adenylyltransferase"/>
    <property type="match status" value="1"/>
</dbReference>
<dbReference type="GeneID" id="59323320"/>
<dbReference type="NCBIfam" id="NF001985">
    <property type="entry name" value="PRK00777.1"/>
    <property type="match status" value="1"/>
</dbReference>
<protein>
    <recommendedName>
        <fullName evidence="1">Cytidyltransferase-like domain-containing protein</fullName>
    </recommendedName>
</protein>
<keyword evidence="3" id="KW-1185">Reference proteome</keyword>
<dbReference type="GO" id="GO:0004140">
    <property type="term" value="F:dephospho-CoA kinase activity"/>
    <property type="evidence" value="ECO:0007669"/>
    <property type="project" value="TreeGrafter"/>
</dbReference>
<dbReference type="PANTHER" id="PTHR10695">
    <property type="entry name" value="DEPHOSPHO-COA KINASE-RELATED"/>
    <property type="match status" value="1"/>
</dbReference>
<dbReference type="SUPFAM" id="SSF52374">
    <property type="entry name" value="Nucleotidylyl transferase"/>
    <property type="match status" value="1"/>
</dbReference>
<dbReference type="Gene3D" id="3.40.50.620">
    <property type="entry name" value="HUPs"/>
    <property type="match status" value="1"/>
</dbReference>
<accession>A0A7G3Z9N7</accession>
<name>A0A7G3Z9N7_9SACH</name>
<dbReference type="InterPro" id="IPR014729">
    <property type="entry name" value="Rossmann-like_a/b/a_fold"/>
</dbReference>
<evidence type="ECO:0000313" key="2">
    <source>
        <dbReference type="EMBL" id="QLL30223.1"/>
    </source>
</evidence>
<dbReference type="OrthoDB" id="330671at2759"/>
<dbReference type="GO" id="GO:0015937">
    <property type="term" value="P:coenzyme A biosynthetic process"/>
    <property type="evidence" value="ECO:0007669"/>
    <property type="project" value="TreeGrafter"/>
</dbReference>
<evidence type="ECO:0000313" key="3">
    <source>
        <dbReference type="Proteomes" id="UP000515788"/>
    </source>
</evidence>
<organism evidence="2 3">
    <name type="scientific">Torulaspora globosa</name>
    <dbReference type="NCBI Taxonomy" id="48254"/>
    <lineage>
        <taxon>Eukaryota</taxon>
        <taxon>Fungi</taxon>
        <taxon>Dikarya</taxon>
        <taxon>Ascomycota</taxon>
        <taxon>Saccharomycotina</taxon>
        <taxon>Saccharomycetes</taxon>
        <taxon>Saccharomycetales</taxon>
        <taxon>Saccharomycetaceae</taxon>
        <taxon>Torulaspora</taxon>
    </lineage>
</organism>
<dbReference type="KEGG" id="tgb:HG536_0A00400"/>
<sequence length="291" mass="32938">MRAAIVFHNIEALDFSKLESLFGDCLRDITFDDMSVLDIILLGQFESSVYLDNVLGRIYSSAREIFLSRKLFVTAINVLFDYSSTQSLDFDWLYVPDEELLKRYQHKNAGLFEQPRIQGSNVFGGSYVEDTDRYKVSALGGTFDHIHDGHKILLTVAAFLTSERLIVGVTDEELLVKKKYREYLESFDKRAKNVQQFLHLLKPNLDTQIVPIKDVCGPTGTVPEIECLVVSRETVAGGEFVNKTRLAKGLSKLDISVVNVLGGNEQDGWKEKLSSTELRKMLMQIKNSARN</sequence>
<dbReference type="InterPro" id="IPR004821">
    <property type="entry name" value="Cyt_trans-like"/>
</dbReference>
<proteinExistence type="predicted"/>
<dbReference type="PANTHER" id="PTHR10695:SF46">
    <property type="entry name" value="BIFUNCTIONAL COENZYME A SYNTHASE-RELATED"/>
    <property type="match status" value="1"/>
</dbReference>
<dbReference type="RefSeq" id="XP_037136898.1">
    <property type="nucleotide sequence ID" value="XM_037281003.1"/>
</dbReference>
<dbReference type="AlphaFoldDB" id="A0A7G3Z9N7"/>
<feature type="domain" description="Cytidyltransferase-like" evidence="1">
    <location>
        <begin position="139"/>
        <end position="280"/>
    </location>
</feature>
<dbReference type="Proteomes" id="UP000515788">
    <property type="component" value="Chromosome 1"/>
</dbReference>
<dbReference type="CDD" id="cd02164">
    <property type="entry name" value="PPAT_CoAS"/>
    <property type="match status" value="1"/>
</dbReference>
<dbReference type="Pfam" id="PF01467">
    <property type="entry name" value="CTP_transf_like"/>
    <property type="match status" value="1"/>
</dbReference>
<gene>
    <name evidence="2" type="ORF">HG536_0A00400</name>
</gene>